<dbReference type="OrthoDB" id="5835829at2759"/>
<dbReference type="InParanoid" id="A0A6P8Z4I2"/>
<dbReference type="InterPro" id="IPR035595">
    <property type="entry name" value="UDP_glycos_trans_CS"/>
</dbReference>
<dbReference type="InterPro" id="IPR002213">
    <property type="entry name" value="UDP_glucos_trans"/>
</dbReference>
<dbReference type="FunCoup" id="A0A6P8Z4I2">
    <property type="interactions" value="164"/>
</dbReference>
<comment type="subcellular location">
    <subcellularLocation>
        <location evidence="10">Endomembrane system</location>
        <topology evidence="10">Single-pass type I membrane protein</topology>
    </subcellularLocation>
    <subcellularLocation>
        <location evidence="1">Endoplasmic reticulum</location>
    </subcellularLocation>
    <subcellularLocation>
        <location evidence="12">Membrane</location>
        <topology evidence="12">Single-pass membrane protein</topology>
    </subcellularLocation>
</comment>
<evidence type="ECO:0000256" key="1">
    <source>
        <dbReference type="ARBA" id="ARBA00004240"/>
    </source>
</evidence>
<dbReference type="PANTHER" id="PTHR48043:SF114">
    <property type="entry name" value="IP04436P-RELATED"/>
    <property type="match status" value="1"/>
</dbReference>
<sequence length="535" mass="59333">MRPWFTLLAACCWLAAAGPLGGPGPAEALRVLGLFPLPAHSHNIFFKAMMETMAERGHEVVVFSPFPRKTPLANLTDINTAEGAPSLINTFSFDKVSSSSTVIPGQAMWQSMHRMASFSGPNLCRQVFSLPEFDRLMNGGYGKFDVVFTEIFGSDCWAAVAYKMKLPLISMSSAPDVAFMHERFGSVDNPSYLVNVFTGYTSSMNLWQRFINTCTTAYIKWLHKTIMNDPSDAVVREFLGEGVPPVAELIKNTSLMLLNRHVSIHAARPVTPNIVHVGGLHIKPAPPNSLEPELKKWMDEAKHGVIFFSLGSMMRSDSLPVEKRDALLGAFAKLPQRVLWKFETDNVALPPNVRVSAWLPQMAILSHPNTVLFMTHGGLMGTLEALQAGVPMLGIPLFADQFANTELYKSLGVAGRLDIRSATLDSTLAVLRELTEKPKYRQRAREVAALFRDRPRQAMDEAIWWTEYVVRNHGAPHLRPLGADMALHEYLLLDVLACALAAVILVVFVFKKLLGVLLRTSAPARSQEDIRKKNK</sequence>
<dbReference type="PANTHER" id="PTHR48043">
    <property type="entry name" value="EG:EG0003.4 PROTEIN-RELATED"/>
    <property type="match status" value="1"/>
</dbReference>
<dbReference type="Proteomes" id="UP000515158">
    <property type="component" value="Unplaced"/>
</dbReference>
<reference evidence="14" key="1">
    <citation type="submission" date="2025-08" db="UniProtKB">
        <authorList>
            <consortium name="RefSeq"/>
        </authorList>
    </citation>
    <scope>IDENTIFICATION</scope>
    <source>
        <tissue evidence="14">Total insect</tissue>
    </source>
</reference>
<keyword evidence="12" id="KW-0732">Signal</keyword>
<dbReference type="RefSeq" id="XP_034241502.1">
    <property type="nucleotide sequence ID" value="XM_034385611.1"/>
</dbReference>
<evidence type="ECO:0000256" key="9">
    <source>
        <dbReference type="ARBA" id="ARBA00023180"/>
    </source>
</evidence>
<dbReference type="GO" id="GO:0005783">
    <property type="term" value="C:endoplasmic reticulum"/>
    <property type="evidence" value="ECO:0007669"/>
    <property type="project" value="UniProtKB-SubCell"/>
</dbReference>
<protein>
    <recommendedName>
        <fullName evidence="12">UDP-glucuronosyltransferase</fullName>
        <ecNumber evidence="12">2.4.1.17</ecNumber>
    </recommendedName>
</protein>
<evidence type="ECO:0000256" key="3">
    <source>
        <dbReference type="ARBA" id="ARBA00022676"/>
    </source>
</evidence>
<dbReference type="GO" id="GO:0015020">
    <property type="term" value="F:glucuronosyltransferase activity"/>
    <property type="evidence" value="ECO:0007669"/>
    <property type="project" value="UniProtKB-EC"/>
</dbReference>
<dbReference type="GO" id="GO:0016020">
    <property type="term" value="C:membrane"/>
    <property type="evidence" value="ECO:0007669"/>
    <property type="project" value="UniProtKB-SubCell"/>
</dbReference>
<dbReference type="CDD" id="cd03784">
    <property type="entry name" value="GT1_Gtf-like"/>
    <property type="match status" value="1"/>
</dbReference>
<dbReference type="KEGG" id="tpal:117645418"/>
<keyword evidence="6" id="KW-0256">Endoplasmic reticulum</keyword>
<evidence type="ECO:0000256" key="6">
    <source>
        <dbReference type="ARBA" id="ARBA00022824"/>
    </source>
</evidence>
<accession>A0A6P8Z4I2</accession>
<comment type="similarity">
    <text evidence="2 11">Belongs to the UDP-glycosyltransferase family.</text>
</comment>
<keyword evidence="3 11" id="KW-0328">Glycosyltransferase</keyword>
<dbReference type="PROSITE" id="PS00375">
    <property type="entry name" value="UDPGT"/>
    <property type="match status" value="1"/>
</dbReference>
<evidence type="ECO:0000256" key="5">
    <source>
        <dbReference type="ARBA" id="ARBA00022692"/>
    </source>
</evidence>
<feature type="transmembrane region" description="Helical" evidence="12">
    <location>
        <begin position="490"/>
        <end position="510"/>
    </location>
</feature>
<dbReference type="EC" id="2.4.1.17" evidence="12"/>
<keyword evidence="9" id="KW-0325">Glycoprotein</keyword>
<dbReference type="GeneID" id="117645418"/>
<keyword evidence="7 12" id="KW-1133">Transmembrane helix</keyword>
<evidence type="ECO:0000256" key="11">
    <source>
        <dbReference type="RuleBase" id="RU003718"/>
    </source>
</evidence>
<dbReference type="InterPro" id="IPR050271">
    <property type="entry name" value="UDP-glycosyltransferase"/>
</dbReference>
<comment type="catalytic activity">
    <reaction evidence="12">
        <text>glucuronate acceptor + UDP-alpha-D-glucuronate = acceptor beta-D-glucuronoside + UDP + H(+)</text>
        <dbReference type="Rhea" id="RHEA:21032"/>
        <dbReference type="ChEBI" id="CHEBI:15378"/>
        <dbReference type="ChEBI" id="CHEBI:58052"/>
        <dbReference type="ChEBI" id="CHEBI:58223"/>
        <dbReference type="ChEBI" id="CHEBI:132367"/>
        <dbReference type="ChEBI" id="CHEBI:132368"/>
        <dbReference type="EC" id="2.4.1.17"/>
    </reaction>
</comment>
<dbReference type="Gene3D" id="3.40.50.2000">
    <property type="entry name" value="Glycogen Phosphorylase B"/>
    <property type="match status" value="1"/>
</dbReference>
<evidence type="ECO:0000256" key="7">
    <source>
        <dbReference type="ARBA" id="ARBA00022989"/>
    </source>
</evidence>
<name>A0A6P8Z4I2_THRPL</name>
<evidence type="ECO:0000256" key="8">
    <source>
        <dbReference type="ARBA" id="ARBA00023136"/>
    </source>
</evidence>
<dbReference type="AlphaFoldDB" id="A0A6P8Z4I2"/>
<keyword evidence="4 11" id="KW-0808">Transferase</keyword>
<keyword evidence="13" id="KW-1185">Reference proteome</keyword>
<dbReference type="FunFam" id="3.40.50.2000:FF:000050">
    <property type="entry name" value="UDP-glucuronosyltransferase"/>
    <property type="match status" value="1"/>
</dbReference>
<evidence type="ECO:0000313" key="13">
    <source>
        <dbReference type="Proteomes" id="UP000515158"/>
    </source>
</evidence>
<feature type="chain" id="PRO_5028509718" description="UDP-glucuronosyltransferase" evidence="12">
    <location>
        <begin position="18"/>
        <end position="535"/>
    </location>
</feature>
<feature type="signal peptide" evidence="12">
    <location>
        <begin position="1"/>
        <end position="17"/>
    </location>
</feature>
<organism evidence="14">
    <name type="scientific">Thrips palmi</name>
    <name type="common">Melon thrips</name>
    <dbReference type="NCBI Taxonomy" id="161013"/>
    <lineage>
        <taxon>Eukaryota</taxon>
        <taxon>Metazoa</taxon>
        <taxon>Ecdysozoa</taxon>
        <taxon>Arthropoda</taxon>
        <taxon>Hexapoda</taxon>
        <taxon>Insecta</taxon>
        <taxon>Pterygota</taxon>
        <taxon>Neoptera</taxon>
        <taxon>Paraneoptera</taxon>
        <taxon>Thysanoptera</taxon>
        <taxon>Terebrantia</taxon>
        <taxon>Thripoidea</taxon>
        <taxon>Thripidae</taxon>
        <taxon>Thrips</taxon>
    </lineage>
</organism>
<evidence type="ECO:0000256" key="4">
    <source>
        <dbReference type="ARBA" id="ARBA00022679"/>
    </source>
</evidence>
<dbReference type="Pfam" id="PF00201">
    <property type="entry name" value="UDPGT"/>
    <property type="match status" value="1"/>
</dbReference>
<evidence type="ECO:0000256" key="2">
    <source>
        <dbReference type="ARBA" id="ARBA00009995"/>
    </source>
</evidence>
<keyword evidence="8 12" id="KW-0472">Membrane</keyword>
<keyword evidence="5 12" id="KW-0812">Transmembrane</keyword>
<evidence type="ECO:0000313" key="14">
    <source>
        <dbReference type="RefSeq" id="XP_034241502.1"/>
    </source>
</evidence>
<evidence type="ECO:0000256" key="10">
    <source>
        <dbReference type="ARBA" id="ARBA00046288"/>
    </source>
</evidence>
<gene>
    <name evidence="14" type="primary">LOC117645418</name>
</gene>
<dbReference type="SUPFAM" id="SSF53756">
    <property type="entry name" value="UDP-Glycosyltransferase/glycogen phosphorylase"/>
    <property type="match status" value="1"/>
</dbReference>
<evidence type="ECO:0000256" key="12">
    <source>
        <dbReference type="RuleBase" id="RU362059"/>
    </source>
</evidence>
<proteinExistence type="inferred from homology"/>